<organism evidence="2 3">
    <name type="scientific">Candidatus Jettenia caeni</name>
    <dbReference type="NCBI Taxonomy" id="247490"/>
    <lineage>
        <taxon>Bacteria</taxon>
        <taxon>Pseudomonadati</taxon>
        <taxon>Planctomycetota</taxon>
        <taxon>Candidatus Brocadiia</taxon>
        <taxon>Candidatus Brocadiales</taxon>
        <taxon>Candidatus Brocadiaceae</taxon>
        <taxon>Candidatus Jettenia</taxon>
    </lineage>
</organism>
<dbReference type="Gene3D" id="1.25.40.10">
    <property type="entry name" value="Tetratricopeptide repeat domain"/>
    <property type="match status" value="1"/>
</dbReference>
<sequence>MNEKEWFDKGVDLIKLGRYKEAIKACEKATELNPQNSDAWIVKCILICIGDMKKQ</sequence>
<dbReference type="SUPFAM" id="SSF48452">
    <property type="entry name" value="TPR-like"/>
    <property type="match status" value="1"/>
</dbReference>
<dbReference type="PROSITE" id="PS50005">
    <property type="entry name" value="TPR"/>
    <property type="match status" value="1"/>
</dbReference>
<evidence type="ECO:0000313" key="3">
    <source>
        <dbReference type="Proteomes" id="UP000002985"/>
    </source>
</evidence>
<keyword evidence="3" id="KW-1185">Reference proteome</keyword>
<reference evidence="2 3" key="1">
    <citation type="journal article" date="2012" name="FEBS Lett.">
        <title>Anammox organism KSU-1 expresses a NirK-type copper-containing nitrite reductase instead of a NirS-type with cytochrome cd1.</title>
        <authorList>
            <person name="Hira D."/>
            <person name="Toh H."/>
            <person name="Migita C.T."/>
            <person name="Okubo H."/>
            <person name="Nishiyama T."/>
            <person name="Hattori M."/>
            <person name="Furukawa K."/>
            <person name="Fujii T."/>
        </authorList>
    </citation>
    <scope>NUCLEOTIDE SEQUENCE [LARGE SCALE GENOMIC DNA]</scope>
</reference>
<protein>
    <submittedName>
        <fullName evidence="2">Uncharacterized protein</fullName>
    </submittedName>
</protein>
<keyword evidence="1" id="KW-0802">TPR repeat</keyword>
<dbReference type="OrthoDB" id="5477554at2"/>
<gene>
    <name evidence="2" type="ORF">KSU1_C1412</name>
</gene>
<evidence type="ECO:0000313" key="2">
    <source>
        <dbReference type="EMBL" id="GAB63008.1"/>
    </source>
</evidence>
<name>I3IMR3_9BACT</name>
<dbReference type="Pfam" id="PF00515">
    <property type="entry name" value="TPR_1"/>
    <property type="match status" value="1"/>
</dbReference>
<dbReference type="SMART" id="SM00028">
    <property type="entry name" value="TPR"/>
    <property type="match status" value="1"/>
</dbReference>
<dbReference type="EMBL" id="BAFH01000003">
    <property type="protein sequence ID" value="GAB63008.1"/>
    <property type="molecule type" value="Genomic_DNA"/>
</dbReference>
<dbReference type="InterPro" id="IPR019734">
    <property type="entry name" value="TPR_rpt"/>
</dbReference>
<dbReference type="InterPro" id="IPR011990">
    <property type="entry name" value="TPR-like_helical_dom_sf"/>
</dbReference>
<dbReference type="Proteomes" id="UP000002985">
    <property type="component" value="Unassembled WGS sequence"/>
</dbReference>
<proteinExistence type="predicted"/>
<comment type="caution">
    <text evidence="2">The sequence shown here is derived from an EMBL/GenBank/DDBJ whole genome shotgun (WGS) entry which is preliminary data.</text>
</comment>
<feature type="repeat" description="TPR" evidence="1">
    <location>
        <begin position="3"/>
        <end position="36"/>
    </location>
</feature>
<accession>I3IMR3</accession>
<evidence type="ECO:0000256" key="1">
    <source>
        <dbReference type="PROSITE-ProRule" id="PRU00339"/>
    </source>
</evidence>
<dbReference type="AlphaFoldDB" id="I3IMR3"/>